<evidence type="ECO:0000259" key="2">
    <source>
        <dbReference type="Pfam" id="PF00188"/>
    </source>
</evidence>
<feature type="domain" description="SCP" evidence="2">
    <location>
        <begin position="42"/>
        <end position="182"/>
    </location>
</feature>
<dbReference type="EMBL" id="JARK01001340">
    <property type="protein sequence ID" value="EYC30790.1"/>
    <property type="molecule type" value="Genomic_DNA"/>
</dbReference>
<reference evidence="4" key="1">
    <citation type="journal article" date="2015" name="Nat. Genet.">
        <title>The genome and transcriptome of the zoonotic hookworm Ancylostoma ceylanicum identify infection-specific gene families.</title>
        <authorList>
            <person name="Schwarz E.M."/>
            <person name="Hu Y."/>
            <person name="Antoshechkin I."/>
            <person name="Miller M.M."/>
            <person name="Sternberg P.W."/>
            <person name="Aroian R.V."/>
        </authorList>
    </citation>
    <scope>NUCLEOTIDE SEQUENCE</scope>
    <source>
        <strain evidence="4">HY135</strain>
    </source>
</reference>
<feature type="chain" id="PRO_5001493899" description="SCP domain-containing protein" evidence="1">
    <location>
        <begin position="22"/>
        <end position="207"/>
    </location>
</feature>
<dbReference type="Proteomes" id="UP000024635">
    <property type="component" value="Unassembled WGS sequence"/>
</dbReference>
<gene>
    <name evidence="3" type="primary">Acey_s0004.g1772</name>
    <name evidence="3" type="synonym">ASP-s0004.g1772</name>
    <name evidence="3" type="ORF">Y032_0004g1772</name>
</gene>
<dbReference type="InterPro" id="IPR014044">
    <property type="entry name" value="CAP_dom"/>
</dbReference>
<name>A0A016VTP6_9BILA</name>
<accession>A0A016VTP6</accession>
<organism evidence="3 4">
    <name type="scientific">Ancylostoma ceylanicum</name>
    <dbReference type="NCBI Taxonomy" id="53326"/>
    <lineage>
        <taxon>Eukaryota</taxon>
        <taxon>Metazoa</taxon>
        <taxon>Ecdysozoa</taxon>
        <taxon>Nematoda</taxon>
        <taxon>Chromadorea</taxon>
        <taxon>Rhabditida</taxon>
        <taxon>Rhabditina</taxon>
        <taxon>Rhabditomorpha</taxon>
        <taxon>Strongyloidea</taxon>
        <taxon>Ancylostomatidae</taxon>
        <taxon>Ancylostomatinae</taxon>
        <taxon>Ancylostoma</taxon>
    </lineage>
</organism>
<dbReference type="AlphaFoldDB" id="A0A016VTP6"/>
<evidence type="ECO:0000313" key="4">
    <source>
        <dbReference type="Proteomes" id="UP000024635"/>
    </source>
</evidence>
<dbReference type="InterPro" id="IPR035940">
    <property type="entry name" value="CAP_sf"/>
</dbReference>
<dbReference type="SUPFAM" id="SSF55797">
    <property type="entry name" value="PR-1-like"/>
    <property type="match status" value="1"/>
</dbReference>
<keyword evidence="4" id="KW-1185">Reference proteome</keyword>
<dbReference type="Gene3D" id="3.40.33.10">
    <property type="entry name" value="CAP"/>
    <property type="match status" value="1"/>
</dbReference>
<protein>
    <recommendedName>
        <fullName evidence="2">SCP domain-containing protein</fullName>
    </recommendedName>
</protein>
<dbReference type="CDD" id="cd05380">
    <property type="entry name" value="CAP_euk"/>
    <property type="match status" value="1"/>
</dbReference>
<proteinExistence type="predicted"/>
<feature type="signal peptide" evidence="1">
    <location>
        <begin position="1"/>
        <end position="21"/>
    </location>
</feature>
<dbReference type="Pfam" id="PF00188">
    <property type="entry name" value="CAP"/>
    <property type="match status" value="1"/>
</dbReference>
<sequence length="207" mass="22991">MARLIFSALAVISLFPASCRGAKAFCAGGFIDKVTIDRDILATVNARRQALITGQQRNGRTGTKLPPAKGMTNVRWSCELERIANGVLGGGCLSQPRFNRQGLADFFYSEYGPEYNYWAGKVLENALNAYLLQIDLYRLDVPSGATKVSYNGNEQLRTYANLVRSRNTQIGCAINQCFFTRDQDLATMYCVLNSRNITKGETIYRCA</sequence>
<evidence type="ECO:0000256" key="1">
    <source>
        <dbReference type="SAM" id="SignalP"/>
    </source>
</evidence>
<keyword evidence="1" id="KW-0732">Signal</keyword>
<evidence type="ECO:0000313" key="3">
    <source>
        <dbReference type="EMBL" id="EYC30790.1"/>
    </source>
</evidence>
<comment type="caution">
    <text evidence="3">The sequence shown here is derived from an EMBL/GenBank/DDBJ whole genome shotgun (WGS) entry which is preliminary data.</text>
</comment>